<dbReference type="KEGG" id="vg:29066127"/>
<keyword evidence="2" id="KW-1185">Reference proteome</keyword>
<evidence type="ECO:0000313" key="2">
    <source>
        <dbReference type="Proteomes" id="UP000204087"/>
    </source>
</evidence>
<protein>
    <submittedName>
        <fullName evidence="1">DNA maturase A</fullName>
    </submittedName>
</protein>
<dbReference type="GeneID" id="29066127"/>
<organism evidence="1 2">
    <name type="scientific">Pectobacterium phage PP16</name>
    <dbReference type="NCBI Taxonomy" id="1873958"/>
    <lineage>
        <taxon>Viruses</taxon>
        <taxon>Duplodnaviria</taxon>
        <taxon>Heunggongvirae</taxon>
        <taxon>Uroviricota</taxon>
        <taxon>Caudoviricetes</taxon>
        <taxon>Autographivirales</taxon>
        <taxon>Autoscriptoviridae</taxon>
        <taxon>Corkvirinae</taxon>
        <taxon>Kotilavirus</taxon>
        <taxon>Kotilavirus PP16</taxon>
    </lineage>
</organism>
<reference evidence="1" key="1">
    <citation type="submission" date="2016-05" db="EMBL/GenBank/DDBJ databases">
        <authorList>
            <person name="Shneider M.M."/>
            <person name="Kabanova A.P."/>
            <person name="Vo T.N.H."/>
            <person name="Samarov N.I."/>
            <person name="Miroshnikov K.K."/>
            <person name="Korzhenkov A.A."/>
            <person name="Karandashov V.E."/>
            <person name="Toschakov S.V."/>
            <person name="Ignatov A.N."/>
            <person name="Miroshnikov K.A."/>
        </authorList>
    </citation>
    <scope>NUCLEOTIDE SEQUENCE [LARGE SCALE GENOMIC DNA]</scope>
</reference>
<dbReference type="RefSeq" id="YP_009286820.1">
    <property type="nucleotide sequence ID" value="NC_031068.2"/>
</dbReference>
<accession>A0A1B1PEE2</accession>
<dbReference type="OrthoDB" id="21624at10239"/>
<evidence type="ECO:0000313" key="1">
    <source>
        <dbReference type="EMBL" id="ANT45346.1"/>
    </source>
</evidence>
<dbReference type="Proteomes" id="UP000204087">
    <property type="component" value="Segment"/>
</dbReference>
<dbReference type="InterPro" id="IPR024345">
    <property type="entry name" value="DNA_matur_Phage_T7-like"/>
</dbReference>
<proteinExistence type="predicted"/>
<dbReference type="EMBL" id="KX278418">
    <property type="protein sequence ID" value="ANT45346.1"/>
    <property type="molecule type" value="Genomic_DNA"/>
</dbReference>
<name>A0A1B1PEE2_9CAUD</name>
<gene>
    <name evidence="1" type="ORF">PP16_gp50</name>
</gene>
<sequence>MAAPKSKLAELHEMLAEVMLEDLRQSIVDKIPLPAANLGVIRQFLKDNEITATADADDMRQLRDEFRADLESKREQRKRVATALSDDAMGHILQ</sequence>
<dbReference type="Pfam" id="PF11123">
    <property type="entry name" value="DNA_Packaging_2"/>
    <property type="match status" value="1"/>
</dbReference>